<dbReference type="InterPro" id="IPR000627">
    <property type="entry name" value="Intradiol_dOase_C"/>
</dbReference>
<dbReference type="SUPFAM" id="SSF49482">
    <property type="entry name" value="Aromatic compound dioxygenase"/>
    <property type="match status" value="1"/>
</dbReference>
<dbReference type="Pfam" id="PF00775">
    <property type="entry name" value="Dioxygenase_C"/>
    <property type="match status" value="1"/>
</dbReference>
<dbReference type="Pfam" id="PF04444">
    <property type="entry name" value="Dioxygenase_N"/>
    <property type="match status" value="1"/>
</dbReference>
<dbReference type="Proteomes" id="UP001212326">
    <property type="component" value="Chromosome"/>
</dbReference>
<dbReference type="PROSITE" id="PS00083">
    <property type="entry name" value="INTRADIOL_DIOXYGENAS"/>
    <property type="match status" value="1"/>
</dbReference>
<protein>
    <submittedName>
        <fullName evidence="8">Dioxygenase</fullName>
    </submittedName>
</protein>
<dbReference type="Gene3D" id="2.60.130.10">
    <property type="entry name" value="Aromatic compound dioxygenase"/>
    <property type="match status" value="1"/>
</dbReference>
<gene>
    <name evidence="8" type="ORF">O1G22_03690</name>
</gene>
<feature type="domain" description="Intradiol ring-cleavage dioxygenases" evidence="7">
    <location>
        <begin position="143"/>
        <end position="171"/>
    </location>
</feature>
<organism evidence="8 9">
    <name type="scientific">Streptomyces camelliae</name>
    <dbReference type="NCBI Taxonomy" id="3004093"/>
    <lineage>
        <taxon>Bacteria</taxon>
        <taxon>Bacillati</taxon>
        <taxon>Actinomycetota</taxon>
        <taxon>Actinomycetes</taxon>
        <taxon>Kitasatosporales</taxon>
        <taxon>Streptomycetaceae</taxon>
        <taxon>Streptomyces</taxon>
    </lineage>
</organism>
<proteinExistence type="inferred from homology"/>
<dbReference type="InterPro" id="IPR050770">
    <property type="entry name" value="Intradiol_RC_Dioxygenase"/>
</dbReference>
<sequence length="304" mass="33181">MTEDIQEAGTAPSSGRFEAERSAEIVAASLAGTTDERLREILTSLVRHTHEFVKEVGLTVEEWAAGIRFLTETGQKCDDTRQEFILLSDVLGVSMLVDAVNHPADGPVTESTVEGPFHMVDSPPRALGDTIDEAGLSGEPCLVTGRVTDTDGRPVAGAGIDVWQADAEGFYDVQRPGEVPERNLRGLFTADEDGRFWFRTIVPRYYPVPVDGPVGTLLKATGRHSYRAAHIHVEVSAPGVRTLTTHIFVDDSPYLDSDTVFGVKESLIRAFAPVDDPVRAAEHGLPNPFRHVDFPVVVRRDTQP</sequence>
<comment type="cofactor">
    <cofactor evidence="1">
        <name>Fe(3+)</name>
        <dbReference type="ChEBI" id="CHEBI:29034"/>
    </cofactor>
</comment>
<evidence type="ECO:0000313" key="9">
    <source>
        <dbReference type="Proteomes" id="UP001212326"/>
    </source>
</evidence>
<keyword evidence="3" id="KW-0479">Metal-binding</keyword>
<dbReference type="RefSeq" id="WP_270079949.1">
    <property type="nucleotide sequence ID" value="NZ_CP115300.1"/>
</dbReference>
<keyword evidence="6" id="KW-0408">Iron</keyword>
<dbReference type="InterPro" id="IPR015889">
    <property type="entry name" value="Intradiol_dOase_core"/>
</dbReference>
<evidence type="ECO:0000256" key="5">
    <source>
        <dbReference type="ARBA" id="ARBA00023002"/>
    </source>
</evidence>
<evidence type="ECO:0000256" key="6">
    <source>
        <dbReference type="ARBA" id="ARBA00023004"/>
    </source>
</evidence>
<dbReference type="GO" id="GO:0051213">
    <property type="term" value="F:dioxygenase activity"/>
    <property type="evidence" value="ECO:0007669"/>
    <property type="project" value="UniProtKB-KW"/>
</dbReference>
<evidence type="ECO:0000313" key="8">
    <source>
        <dbReference type="EMBL" id="WBO61998.1"/>
    </source>
</evidence>
<evidence type="ECO:0000256" key="1">
    <source>
        <dbReference type="ARBA" id="ARBA00001965"/>
    </source>
</evidence>
<evidence type="ECO:0000256" key="4">
    <source>
        <dbReference type="ARBA" id="ARBA00022964"/>
    </source>
</evidence>
<accession>A0ABY7P149</accession>
<name>A0ABY7P149_9ACTN</name>
<keyword evidence="4 8" id="KW-0223">Dioxygenase</keyword>
<evidence type="ECO:0000259" key="7">
    <source>
        <dbReference type="PROSITE" id="PS00083"/>
    </source>
</evidence>
<dbReference type="InterPro" id="IPR007535">
    <property type="entry name" value="Catechol_dOase_N"/>
</dbReference>
<keyword evidence="9" id="KW-1185">Reference proteome</keyword>
<dbReference type="EMBL" id="CP115300">
    <property type="protein sequence ID" value="WBO61998.1"/>
    <property type="molecule type" value="Genomic_DNA"/>
</dbReference>
<dbReference type="PANTHER" id="PTHR33711:SF7">
    <property type="entry name" value="INTRADIOL RING-CLEAVAGE DIOXYGENASES DOMAIN-CONTAINING PROTEIN-RELATED"/>
    <property type="match status" value="1"/>
</dbReference>
<comment type="similarity">
    <text evidence="2">Belongs to the intradiol ring-cleavage dioxygenase family.</text>
</comment>
<dbReference type="PANTHER" id="PTHR33711">
    <property type="entry name" value="DIOXYGENASE, PUTATIVE (AFU_ORTHOLOGUE AFUA_2G02910)-RELATED"/>
    <property type="match status" value="1"/>
</dbReference>
<evidence type="ECO:0000256" key="2">
    <source>
        <dbReference type="ARBA" id="ARBA00007825"/>
    </source>
</evidence>
<evidence type="ECO:0000256" key="3">
    <source>
        <dbReference type="ARBA" id="ARBA00022723"/>
    </source>
</evidence>
<reference evidence="8 9" key="1">
    <citation type="submission" date="2022-12" db="EMBL/GenBank/DDBJ databases">
        <authorList>
            <person name="Mo P."/>
        </authorList>
    </citation>
    <scope>NUCLEOTIDE SEQUENCE [LARGE SCALE GENOMIC DNA]</scope>
    <source>
        <strain evidence="8 9">HUAS 2-6</strain>
    </source>
</reference>
<keyword evidence="5" id="KW-0560">Oxidoreductase</keyword>